<evidence type="ECO:0000313" key="1">
    <source>
        <dbReference type="EMBL" id="GLR16456.1"/>
    </source>
</evidence>
<name>A0AA37SLJ8_9BACT</name>
<evidence type="ECO:0000313" key="2">
    <source>
        <dbReference type="Proteomes" id="UP001156666"/>
    </source>
</evidence>
<dbReference type="AlphaFoldDB" id="A0AA37SLJ8"/>
<dbReference type="Proteomes" id="UP001156666">
    <property type="component" value="Unassembled WGS sequence"/>
</dbReference>
<reference evidence="1" key="1">
    <citation type="journal article" date="2014" name="Int. J. Syst. Evol. Microbiol.">
        <title>Complete genome sequence of Corynebacterium casei LMG S-19264T (=DSM 44701T), isolated from a smear-ripened cheese.</title>
        <authorList>
            <consortium name="US DOE Joint Genome Institute (JGI-PGF)"/>
            <person name="Walter F."/>
            <person name="Albersmeier A."/>
            <person name="Kalinowski J."/>
            <person name="Ruckert C."/>
        </authorList>
    </citation>
    <scope>NUCLEOTIDE SEQUENCE</scope>
    <source>
        <strain evidence="1">NBRC 108769</strain>
    </source>
</reference>
<dbReference type="RefSeq" id="WP_235293259.1">
    <property type="nucleotide sequence ID" value="NZ_BSOH01000005.1"/>
</dbReference>
<comment type="caution">
    <text evidence="1">The sequence shown here is derived from an EMBL/GenBank/DDBJ whole genome shotgun (WGS) entry which is preliminary data.</text>
</comment>
<organism evidence="1 2">
    <name type="scientific">Portibacter lacus</name>
    <dbReference type="NCBI Taxonomy" id="1099794"/>
    <lineage>
        <taxon>Bacteria</taxon>
        <taxon>Pseudomonadati</taxon>
        <taxon>Bacteroidota</taxon>
        <taxon>Saprospiria</taxon>
        <taxon>Saprospirales</taxon>
        <taxon>Haliscomenobacteraceae</taxon>
        <taxon>Portibacter</taxon>
    </lineage>
</organism>
<reference evidence="1" key="2">
    <citation type="submission" date="2023-01" db="EMBL/GenBank/DDBJ databases">
        <title>Draft genome sequence of Portibacter lacus strain NBRC 108769.</title>
        <authorList>
            <person name="Sun Q."/>
            <person name="Mori K."/>
        </authorList>
    </citation>
    <scope>NUCLEOTIDE SEQUENCE</scope>
    <source>
        <strain evidence="1">NBRC 108769</strain>
    </source>
</reference>
<dbReference type="EMBL" id="BSOH01000005">
    <property type="protein sequence ID" value="GLR16456.1"/>
    <property type="molecule type" value="Genomic_DNA"/>
</dbReference>
<proteinExistence type="predicted"/>
<keyword evidence="2" id="KW-1185">Reference proteome</keyword>
<accession>A0AA37SLJ8</accession>
<gene>
    <name evidence="1" type="ORF">GCM10007940_10710</name>
</gene>
<protein>
    <submittedName>
        <fullName evidence="1">Uncharacterized protein</fullName>
    </submittedName>
</protein>
<sequence>MKNGILIVLAILSFAKIGSAQLFIDGKELRQETTQYIEIEFFSVVGSADVKMFIDYGQNVGFMDRKNRIVSDKKGKALIFNSPVHGLNWLYENGYEVLNVYNPKSGGTTVNTDLIYLIQKRKM</sequence>